<reference evidence="2 3" key="2">
    <citation type="journal article" date="2010" name="Nucleic Acids Res.">
        <title>BeetleBase in 2010: revisions to provide comprehensive genomic information for Tribolium castaneum.</title>
        <authorList>
            <person name="Kim H.S."/>
            <person name="Murphy T."/>
            <person name="Xia J."/>
            <person name="Caragea D."/>
            <person name="Park Y."/>
            <person name="Beeman R.W."/>
            <person name="Lorenzen M.D."/>
            <person name="Butcher S."/>
            <person name="Manak J.R."/>
            <person name="Brown S.J."/>
        </authorList>
    </citation>
    <scope>GENOME REANNOTATION</scope>
    <source>
        <strain evidence="2 3">Georgia GA2</strain>
    </source>
</reference>
<organism evidence="2 3">
    <name type="scientific">Tribolium castaneum</name>
    <name type="common">Red flour beetle</name>
    <dbReference type="NCBI Taxonomy" id="7070"/>
    <lineage>
        <taxon>Eukaryota</taxon>
        <taxon>Metazoa</taxon>
        <taxon>Ecdysozoa</taxon>
        <taxon>Arthropoda</taxon>
        <taxon>Hexapoda</taxon>
        <taxon>Insecta</taxon>
        <taxon>Pterygota</taxon>
        <taxon>Neoptera</taxon>
        <taxon>Endopterygota</taxon>
        <taxon>Coleoptera</taxon>
        <taxon>Polyphaga</taxon>
        <taxon>Cucujiformia</taxon>
        <taxon>Tenebrionidae</taxon>
        <taxon>Tenebrionidae incertae sedis</taxon>
        <taxon>Tribolium</taxon>
    </lineage>
</organism>
<evidence type="ECO:0000256" key="1">
    <source>
        <dbReference type="SAM" id="MobiDB-lite"/>
    </source>
</evidence>
<evidence type="ECO:0000313" key="3">
    <source>
        <dbReference type="Proteomes" id="UP000007266"/>
    </source>
</evidence>
<accession>A0A139WBP2</accession>
<protein>
    <submittedName>
        <fullName evidence="2">Uncharacterized protein</fullName>
    </submittedName>
</protein>
<sequence>MVESTPIKGSPTYRGRGRQKDSVAHRSHEVRRRHLRVLAVVGEVRVVGHPIAQLQLHFVINGPDSESCTTLSEQLLFQRWFAPMTAPQHTNGHLLRRQPPESAQNHKKTRPDDSRRETLSQNHWL</sequence>
<reference evidence="2 3" key="1">
    <citation type="journal article" date="2008" name="Nature">
        <title>The genome of the model beetle and pest Tribolium castaneum.</title>
        <authorList>
            <consortium name="Tribolium Genome Sequencing Consortium"/>
            <person name="Richards S."/>
            <person name="Gibbs R.A."/>
            <person name="Weinstock G.M."/>
            <person name="Brown S.J."/>
            <person name="Denell R."/>
            <person name="Beeman R.W."/>
            <person name="Gibbs R."/>
            <person name="Beeman R.W."/>
            <person name="Brown S.J."/>
            <person name="Bucher G."/>
            <person name="Friedrich M."/>
            <person name="Grimmelikhuijzen C.J."/>
            <person name="Klingler M."/>
            <person name="Lorenzen M."/>
            <person name="Richards S."/>
            <person name="Roth S."/>
            <person name="Schroder R."/>
            <person name="Tautz D."/>
            <person name="Zdobnov E.M."/>
            <person name="Muzny D."/>
            <person name="Gibbs R.A."/>
            <person name="Weinstock G.M."/>
            <person name="Attaway T."/>
            <person name="Bell S."/>
            <person name="Buhay C.J."/>
            <person name="Chandrabose M.N."/>
            <person name="Chavez D."/>
            <person name="Clerk-Blankenburg K.P."/>
            <person name="Cree A."/>
            <person name="Dao M."/>
            <person name="Davis C."/>
            <person name="Chacko J."/>
            <person name="Dinh H."/>
            <person name="Dugan-Rocha S."/>
            <person name="Fowler G."/>
            <person name="Garner T.T."/>
            <person name="Garnes J."/>
            <person name="Gnirke A."/>
            <person name="Hawes A."/>
            <person name="Hernandez J."/>
            <person name="Hines S."/>
            <person name="Holder M."/>
            <person name="Hume J."/>
            <person name="Jhangiani S.N."/>
            <person name="Joshi V."/>
            <person name="Khan Z.M."/>
            <person name="Jackson L."/>
            <person name="Kovar C."/>
            <person name="Kowis A."/>
            <person name="Lee S."/>
            <person name="Lewis L.R."/>
            <person name="Margolis J."/>
            <person name="Morgan M."/>
            <person name="Nazareth L.V."/>
            <person name="Nguyen N."/>
            <person name="Okwuonu G."/>
            <person name="Parker D."/>
            <person name="Richards S."/>
            <person name="Ruiz S.J."/>
            <person name="Santibanez J."/>
            <person name="Savard J."/>
            <person name="Scherer S.E."/>
            <person name="Schneider B."/>
            <person name="Sodergren E."/>
            <person name="Tautz D."/>
            <person name="Vattahil S."/>
            <person name="Villasana D."/>
            <person name="White C.S."/>
            <person name="Wright R."/>
            <person name="Park Y."/>
            <person name="Beeman R.W."/>
            <person name="Lord J."/>
            <person name="Oppert B."/>
            <person name="Lorenzen M."/>
            <person name="Brown S."/>
            <person name="Wang L."/>
            <person name="Savard J."/>
            <person name="Tautz D."/>
            <person name="Richards S."/>
            <person name="Weinstock G."/>
            <person name="Gibbs R.A."/>
            <person name="Liu Y."/>
            <person name="Worley K."/>
            <person name="Weinstock G."/>
            <person name="Elsik C.G."/>
            <person name="Reese J.T."/>
            <person name="Elhaik E."/>
            <person name="Landan G."/>
            <person name="Graur D."/>
            <person name="Arensburger P."/>
            <person name="Atkinson P."/>
            <person name="Beeman R.W."/>
            <person name="Beidler J."/>
            <person name="Brown S.J."/>
            <person name="Demuth J.P."/>
            <person name="Drury D.W."/>
            <person name="Du Y.Z."/>
            <person name="Fujiwara H."/>
            <person name="Lorenzen M."/>
            <person name="Maselli V."/>
            <person name="Osanai M."/>
            <person name="Park Y."/>
            <person name="Robertson H.M."/>
            <person name="Tu Z."/>
            <person name="Wang J.J."/>
            <person name="Wang S."/>
            <person name="Richards S."/>
            <person name="Song H."/>
            <person name="Zhang L."/>
            <person name="Sodergren E."/>
            <person name="Werner D."/>
            <person name="Stanke M."/>
            <person name="Morgenstern B."/>
            <person name="Solovyev V."/>
            <person name="Kosarev P."/>
            <person name="Brown G."/>
            <person name="Chen H.C."/>
            <person name="Ermolaeva O."/>
            <person name="Hlavina W."/>
            <person name="Kapustin Y."/>
            <person name="Kiryutin B."/>
            <person name="Kitts P."/>
            <person name="Maglott D."/>
            <person name="Pruitt K."/>
            <person name="Sapojnikov V."/>
            <person name="Souvorov A."/>
            <person name="Mackey A.J."/>
            <person name="Waterhouse R.M."/>
            <person name="Wyder S."/>
            <person name="Zdobnov E.M."/>
            <person name="Zdobnov E.M."/>
            <person name="Wyder S."/>
            <person name="Kriventseva E.V."/>
            <person name="Kadowaki T."/>
            <person name="Bork P."/>
            <person name="Aranda M."/>
            <person name="Bao R."/>
            <person name="Beermann A."/>
            <person name="Berns N."/>
            <person name="Bolognesi R."/>
            <person name="Bonneton F."/>
            <person name="Bopp D."/>
            <person name="Brown S.J."/>
            <person name="Bucher G."/>
            <person name="Butts T."/>
            <person name="Chaumot A."/>
            <person name="Denell R.E."/>
            <person name="Ferrier D.E."/>
            <person name="Friedrich M."/>
            <person name="Gordon C.M."/>
            <person name="Jindra M."/>
            <person name="Klingler M."/>
            <person name="Lan Q."/>
            <person name="Lattorff H.M."/>
            <person name="Laudet V."/>
            <person name="von Levetsow C."/>
            <person name="Liu Z."/>
            <person name="Lutz R."/>
            <person name="Lynch J.A."/>
            <person name="da Fonseca R.N."/>
            <person name="Posnien N."/>
            <person name="Reuter R."/>
            <person name="Roth S."/>
            <person name="Savard J."/>
            <person name="Schinko J.B."/>
            <person name="Schmitt C."/>
            <person name="Schoppmeier M."/>
            <person name="Schroder R."/>
            <person name="Shippy T.D."/>
            <person name="Simonnet F."/>
            <person name="Marques-Souza H."/>
            <person name="Tautz D."/>
            <person name="Tomoyasu Y."/>
            <person name="Trauner J."/>
            <person name="Van der Zee M."/>
            <person name="Vervoort M."/>
            <person name="Wittkopp N."/>
            <person name="Wimmer E.A."/>
            <person name="Yang X."/>
            <person name="Jones A.K."/>
            <person name="Sattelle D.B."/>
            <person name="Ebert P.R."/>
            <person name="Nelson D."/>
            <person name="Scott J.G."/>
            <person name="Beeman R.W."/>
            <person name="Muthukrishnan S."/>
            <person name="Kramer K.J."/>
            <person name="Arakane Y."/>
            <person name="Beeman R.W."/>
            <person name="Zhu Q."/>
            <person name="Hogenkamp D."/>
            <person name="Dixit R."/>
            <person name="Oppert B."/>
            <person name="Jiang H."/>
            <person name="Zou Z."/>
            <person name="Marshall J."/>
            <person name="Elpidina E."/>
            <person name="Vinokurov K."/>
            <person name="Oppert C."/>
            <person name="Zou Z."/>
            <person name="Evans J."/>
            <person name="Lu Z."/>
            <person name="Zhao P."/>
            <person name="Sumathipala N."/>
            <person name="Altincicek B."/>
            <person name="Vilcinskas A."/>
            <person name="Williams M."/>
            <person name="Hultmark D."/>
            <person name="Hetru C."/>
            <person name="Jiang H."/>
            <person name="Grimmelikhuijzen C.J."/>
            <person name="Hauser F."/>
            <person name="Cazzamali G."/>
            <person name="Williamson M."/>
            <person name="Park Y."/>
            <person name="Li B."/>
            <person name="Tanaka Y."/>
            <person name="Predel R."/>
            <person name="Neupert S."/>
            <person name="Schachtner J."/>
            <person name="Verleyen P."/>
            <person name="Raible F."/>
            <person name="Bork P."/>
            <person name="Friedrich M."/>
            <person name="Walden K.K."/>
            <person name="Robertson H.M."/>
            <person name="Angeli S."/>
            <person name="Foret S."/>
            <person name="Bucher G."/>
            <person name="Schuetz S."/>
            <person name="Maleszka R."/>
            <person name="Wimmer E.A."/>
            <person name="Beeman R.W."/>
            <person name="Lorenzen M."/>
            <person name="Tomoyasu Y."/>
            <person name="Miller S.C."/>
            <person name="Grossmann D."/>
            <person name="Bucher G."/>
        </authorList>
    </citation>
    <scope>NUCLEOTIDE SEQUENCE [LARGE SCALE GENOMIC DNA]</scope>
    <source>
        <strain evidence="2 3">Georgia GA2</strain>
    </source>
</reference>
<dbReference type="Proteomes" id="UP000007266">
    <property type="component" value="Linkage group 9"/>
</dbReference>
<dbReference type="AlphaFoldDB" id="A0A139WBP2"/>
<dbReference type="EMBL" id="KQ971372">
    <property type="protein sequence ID" value="KYB25320.1"/>
    <property type="molecule type" value="Genomic_DNA"/>
</dbReference>
<proteinExistence type="predicted"/>
<feature type="region of interest" description="Disordered" evidence="1">
    <location>
        <begin position="1"/>
        <end position="30"/>
    </location>
</feature>
<dbReference type="InParanoid" id="A0A139WBP2"/>
<name>A0A139WBP2_TRICA</name>
<feature type="region of interest" description="Disordered" evidence="1">
    <location>
        <begin position="88"/>
        <end position="125"/>
    </location>
</feature>
<feature type="compositionally biased region" description="Basic and acidic residues" evidence="1">
    <location>
        <begin position="18"/>
        <end position="27"/>
    </location>
</feature>
<gene>
    <name evidence="2" type="primary">AUGUSTUS-3.0.2_34887</name>
    <name evidence="2" type="ORF">TcasGA2_TC034887</name>
</gene>
<keyword evidence="3" id="KW-1185">Reference proteome</keyword>
<evidence type="ECO:0000313" key="2">
    <source>
        <dbReference type="EMBL" id="KYB25320.1"/>
    </source>
</evidence>